<keyword evidence="6" id="KW-0812">Transmembrane</keyword>
<dbReference type="Gene3D" id="3.40.190.10">
    <property type="entry name" value="Periplasmic binding protein-like II"/>
    <property type="match status" value="4"/>
</dbReference>
<feature type="transmembrane region" description="Helical" evidence="6">
    <location>
        <begin position="508"/>
        <end position="526"/>
    </location>
</feature>
<dbReference type="InterPro" id="IPR005467">
    <property type="entry name" value="His_kinase_dom"/>
</dbReference>
<dbReference type="EMBL" id="CP043028">
    <property type="protein sequence ID" value="QFJ55922.1"/>
    <property type="molecule type" value="Genomic_DNA"/>
</dbReference>
<comment type="catalytic activity">
    <reaction evidence="1">
        <text>ATP + protein L-histidine = ADP + protein N-phospho-L-histidine.</text>
        <dbReference type="EC" id="2.7.13.3"/>
    </reaction>
</comment>
<dbReference type="InterPro" id="IPR036890">
    <property type="entry name" value="HATPase_C_sf"/>
</dbReference>
<dbReference type="PRINTS" id="PR00344">
    <property type="entry name" value="BCTRLSENSOR"/>
</dbReference>
<dbReference type="SUPFAM" id="SSF53850">
    <property type="entry name" value="Periplasmic binding protein-like II"/>
    <property type="match status" value="2"/>
</dbReference>
<dbReference type="PROSITE" id="PS50109">
    <property type="entry name" value="HIS_KIN"/>
    <property type="match status" value="1"/>
</dbReference>
<proteinExistence type="predicted"/>
<name>A0A5P6VUC3_PSEXY</name>
<dbReference type="RefSeq" id="WP_151625137.1">
    <property type="nucleotide sequence ID" value="NZ_CP043028.1"/>
</dbReference>
<dbReference type="Gene3D" id="3.30.565.10">
    <property type="entry name" value="Histidine kinase-like ATPase, C-terminal domain"/>
    <property type="match status" value="1"/>
</dbReference>
<evidence type="ECO:0000259" key="7">
    <source>
        <dbReference type="PROSITE" id="PS50109"/>
    </source>
</evidence>
<evidence type="ECO:0000313" key="8">
    <source>
        <dbReference type="EMBL" id="QFJ55922.1"/>
    </source>
</evidence>
<dbReference type="InterPro" id="IPR001638">
    <property type="entry name" value="Solute-binding_3/MltF_N"/>
</dbReference>
<dbReference type="SMART" id="SM00387">
    <property type="entry name" value="HATPase_c"/>
    <property type="match status" value="1"/>
</dbReference>
<dbReference type="GO" id="GO:0004673">
    <property type="term" value="F:protein histidine kinase activity"/>
    <property type="evidence" value="ECO:0007669"/>
    <property type="project" value="UniProtKB-EC"/>
</dbReference>
<dbReference type="EC" id="2.7.13.3" evidence="2"/>
<keyword evidence="5" id="KW-0902">Two-component regulatory system</keyword>
<dbReference type="GO" id="GO:0000160">
    <property type="term" value="P:phosphorelay signal transduction system"/>
    <property type="evidence" value="ECO:0007669"/>
    <property type="project" value="UniProtKB-KW"/>
</dbReference>
<dbReference type="InterPro" id="IPR003594">
    <property type="entry name" value="HATPase_dom"/>
</dbReference>
<feature type="domain" description="Histidine kinase" evidence="7">
    <location>
        <begin position="575"/>
        <end position="758"/>
    </location>
</feature>
<evidence type="ECO:0000256" key="4">
    <source>
        <dbReference type="ARBA" id="ARBA00022777"/>
    </source>
</evidence>
<protein>
    <recommendedName>
        <fullName evidence="2">histidine kinase</fullName>
        <ecNumber evidence="2">2.7.13.3</ecNumber>
    </recommendedName>
</protein>
<reference evidence="9" key="1">
    <citation type="submission" date="2019-08" db="EMBL/GenBank/DDBJ databases">
        <title>Complete Genome Sequence of the Polysaccharide-Degrading Rumen Bacterium Pseudobutyrivibrio xylanivorans MA3014.</title>
        <authorList>
            <person name="Palevich N."/>
            <person name="Maclean P.H."/>
            <person name="Kelly W.J."/>
            <person name="Leahy S.C."/>
            <person name="Rakonjac J."/>
            <person name="Attwood G.T."/>
        </authorList>
    </citation>
    <scope>NUCLEOTIDE SEQUENCE [LARGE SCALE GENOMIC DNA]</scope>
    <source>
        <strain evidence="9">MA3014</strain>
    </source>
</reference>
<keyword evidence="6" id="KW-1133">Transmembrane helix</keyword>
<dbReference type="Pfam" id="PF02518">
    <property type="entry name" value="HATPase_c"/>
    <property type="match status" value="1"/>
</dbReference>
<dbReference type="Proteomes" id="UP000327030">
    <property type="component" value="Chromosome 1"/>
</dbReference>
<dbReference type="PANTHER" id="PTHR43711">
    <property type="entry name" value="TWO-COMPONENT HISTIDINE KINASE"/>
    <property type="match status" value="1"/>
</dbReference>
<dbReference type="OrthoDB" id="9810305at2"/>
<dbReference type="InterPro" id="IPR004358">
    <property type="entry name" value="Sig_transdc_His_kin-like_C"/>
</dbReference>
<evidence type="ECO:0000313" key="9">
    <source>
        <dbReference type="Proteomes" id="UP000327030"/>
    </source>
</evidence>
<evidence type="ECO:0000256" key="3">
    <source>
        <dbReference type="ARBA" id="ARBA00022679"/>
    </source>
</evidence>
<evidence type="ECO:0000256" key="2">
    <source>
        <dbReference type="ARBA" id="ARBA00012438"/>
    </source>
</evidence>
<dbReference type="SUPFAM" id="SSF55874">
    <property type="entry name" value="ATPase domain of HSP90 chaperone/DNA topoisomerase II/histidine kinase"/>
    <property type="match status" value="1"/>
</dbReference>
<keyword evidence="6" id="KW-0472">Membrane</keyword>
<evidence type="ECO:0000256" key="5">
    <source>
        <dbReference type="ARBA" id="ARBA00023012"/>
    </source>
</evidence>
<keyword evidence="3" id="KW-0808">Transferase</keyword>
<evidence type="ECO:0000256" key="6">
    <source>
        <dbReference type="SAM" id="Phobius"/>
    </source>
</evidence>
<sequence>MDRNRILFKRFLLVILGFVMIAFQSPVFVSAHNHATKTVRIGYYENEIFQEGASEDSVKSGYAYEYYMKLSEYTGWRYEYVYGTYNDLYQMLVDGDIDMLAGIAFREDREALIGYPEIPMGVEAYVLVKHDFDTEITAEPSTLSGHTIGVLNSNMSATLGNYLKEHAIDATVITYENSAKLLDAFDSDEIDILAAESDGTNIRKHAEVLYAFGTADYYICVNKADTILLDELNEAQSALYTDEPYYLSVLNAKYFGASLSSQTLSNVERNWILAHDKIVIGYLNNYLPYSDTDANGRVTGVVKDIVPKLFDSMNITELDIEYKGFDNYDDMISAVDAEGVDVAFPVAGGLYYSEESGIYQSNSVLSSSTDLIYKNVVIYPDNASFAINNNNRMQYYYVKTNYPNAHMVFYDSIDECLRAVLKGEVDCTTVNGMRANAILKNAEYADLSLRQLSSADARCFGVRIGDEGLLRIINRGIHIMGSDYPENQAYKYVDGLYIEEKTLSLKDFIPWILLVLLLIACVIIVYTMTKLKRCKAAVADLQNVNYIKSNFINDVATNIREPIVEITEEIDSPTAERLLSAVDDIIDLSNFEYGKVTLSEDKIHIPALVRGLESEFQENPSCKNLNLQFNVKEIRNKDVIADKARLVQALTKILNNAVEYSKKGGHIRVEVEEQKCSNPRITNMVFTIKDDGIGMSPEFQKIVFDAYTRENNGMDGKQGVGLGLTISKRIVDLMGGKIEINSTKGYGCEVVVKVPVKICYTR</sequence>
<dbReference type="SMART" id="SM00062">
    <property type="entry name" value="PBPb"/>
    <property type="match status" value="2"/>
</dbReference>
<dbReference type="InterPro" id="IPR050736">
    <property type="entry name" value="Sensor_HK_Regulatory"/>
</dbReference>
<dbReference type="Pfam" id="PF00497">
    <property type="entry name" value="SBP_bac_3"/>
    <property type="match status" value="1"/>
</dbReference>
<accession>A0A5P6VUC3</accession>
<dbReference type="PANTHER" id="PTHR43711:SF26">
    <property type="entry name" value="SENSOR HISTIDINE KINASE RCSC"/>
    <property type="match status" value="1"/>
</dbReference>
<evidence type="ECO:0000256" key="1">
    <source>
        <dbReference type="ARBA" id="ARBA00000085"/>
    </source>
</evidence>
<organism evidence="8 9">
    <name type="scientific">Pseudobutyrivibrio xylanivorans</name>
    <dbReference type="NCBI Taxonomy" id="185007"/>
    <lineage>
        <taxon>Bacteria</taxon>
        <taxon>Bacillati</taxon>
        <taxon>Bacillota</taxon>
        <taxon>Clostridia</taxon>
        <taxon>Lachnospirales</taxon>
        <taxon>Lachnospiraceae</taxon>
        <taxon>Pseudobutyrivibrio</taxon>
    </lineage>
</organism>
<keyword evidence="4" id="KW-0418">Kinase</keyword>
<dbReference type="KEGG" id="pxv:FXF36_14000"/>
<dbReference type="AlphaFoldDB" id="A0A5P6VUC3"/>
<gene>
    <name evidence="8" type="ORF">FXF36_14000</name>
</gene>